<keyword evidence="1" id="KW-0175">Coiled coil</keyword>
<gene>
    <name evidence="3" type="ORF">QLH52_23950</name>
</gene>
<protein>
    <recommendedName>
        <fullName evidence="5">Lipoprotein</fullName>
    </recommendedName>
</protein>
<accession>A0ABU4ULJ5</accession>
<feature type="signal peptide" evidence="2">
    <location>
        <begin position="1"/>
        <end position="17"/>
    </location>
</feature>
<organism evidence="3 4">
    <name type="scientific">Methylomonas defluvii</name>
    <dbReference type="NCBI Taxonomy" id="3045149"/>
    <lineage>
        <taxon>Bacteria</taxon>
        <taxon>Pseudomonadati</taxon>
        <taxon>Pseudomonadota</taxon>
        <taxon>Gammaproteobacteria</taxon>
        <taxon>Methylococcales</taxon>
        <taxon>Methylococcaceae</taxon>
        <taxon>Methylomonas</taxon>
    </lineage>
</organism>
<dbReference type="PROSITE" id="PS51257">
    <property type="entry name" value="PROKAR_LIPOPROTEIN"/>
    <property type="match status" value="1"/>
</dbReference>
<evidence type="ECO:0008006" key="5">
    <source>
        <dbReference type="Google" id="ProtNLM"/>
    </source>
</evidence>
<evidence type="ECO:0000256" key="1">
    <source>
        <dbReference type="SAM" id="Coils"/>
    </source>
</evidence>
<feature type="chain" id="PRO_5045175507" description="Lipoprotein" evidence="2">
    <location>
        <begin position="18"/>
        <end position="106"/>
    </location>
</feature>
<keyword evidence="2" id="KW-0732">Signal</keyword>
<dbReference type="RefSeq" id="WP_319963212.1">
    <property type="nucleotide sequence ID" value="NZ_JAXARY010000041.1"/>
</dbReference>
<dbReference type="Proteomes" id="UP001284537">
    <property type="component" value="Unassembled WGS sequence"/>
</dbReference>
<comment type="caution">
    <text evidence="3">The sequence shown here is derived from an EMBL/GenBank/DDBJ whole genome shotgun (WGS) entry which is preliminary data.</text>
</comment>
<feature type="coiled-coil region" evidence="1">
    <location>
        <begin position="32"/>
        <end position="66"/>
    </location>
</feature>
<evidence type="ECO:0000313" key="3">
    <source>
        <dbReference type="EMBL" id="MDX8130366.1"/>
    </source>
</evidence>
<proteinExistence type="predicted"/>
<sequence length="106" mass="12196">MKTKFLITLLLTTGLLAACSEINPHSMDFDLAVQHEALVKHYEDTAKEMQAKVQEHKLLLSQYQAKSYLYGRQAEGFKEHCQSLINAYEEAAEENLKMANLHRQKE</sequence>
<keyword evidence="4" id="KW-1185">Reference proteome</keyword>
<reference evidence="3 4" key="1">
    <citation type="submission" date="2023-11" db="EMBL/GenBank/DDBJ databases">
        <authorList>
            <person name="Ouyang M.-Y."/>
        </authorList>
    </citation>
    <scope>NUCLEOTIDE SEQUENCE [LARGE SCALE GENOMIC DNA]</scope>
    <source>
        <strain evidence="3 4">OY6</strain>
    </source>
</reference>
<evidence type="ECO:0000256" key="2">
    <source>
        <dbReference type="SAM" id="SignalP"/>
    </source>
</evidence>
<evidence type="ECO:0000313" key="4">
    <source>
        <dbReference type="Proteomes" id="UP001284537"/>
    </source>
</evidence>
<dbReference type="EMBL" id="JAXARY010000041">
    <property type="protein sequence ID" value="MDX8130366.1"/>
    <property type="molecule type" value="Genomic_DNA"/>
</dbReference>
<name>A0ABU4ULJ5_9GAMM</name>